<dbReference type="PANTHER" id="PTHR33908:SF11">
    <property type="entry name" value="MEMBRANE PROTEIN"/>
    <property type="match status" value="1"/>
</dbReference>
<keyword evidence="2" id="KW-1003">Cell membrane</keyword>
<evidence type="ECO:0000313" key="10">
    <source>
        <dbReference type="EMBL" id="WFF42629.1"/>
    </source>
</evidence>
<evidence type="ECO:0000259" key="9">
    <source>
        <dbReference type="Pfam" id="PF13231"/>
    </source>
</evidence>
<keyword evidence="3" id="KW-0328">Glycosyltransferase</keyword>
<comment type="subcellular location">
    <subcellularLocation>
        <location evidence="1">Cell membrane</location>
        <topology evidence="1">Multi-pass membrane protein</topology>
    </subcellularLocation>
</comment>
<accession>A0ABY8FII3</accession>
<evidence type="ECO:0000256" key="6">
    <source>
        <dbReference type="ARBA" id="ARBA00022989"/>
    </source>
</evidence>
<evidence type="ECO:0000256" key="4">
    <source>
        <dbReference type="ARBA" id="ARBA00022679"/>
    </source>
</evidence>
<gene>
    <name evidence="10" type="ORF">EVC62_14625</name>
</gene>
<evidence type="ECO:0000256" key="2">
    <source>
        <dbReference type="ARBA" id="ARBA00022475"/>
    </source>
</evidence>
<evidence type="ECO:0000256" key="1">
    <source>
        <dbReference type="ARBA" id="ARBA00004651"/>
    </source>
</evidence>
<feature type="domain" description="Glycosyltransferase RgtA/B/C/D-like" evidence="9">
    <location>
        <begin position="76"/>
        <end position="197"/>
    </location>
</feature>
<name>A0ABY8FII3_9GAMM</name>
<dbReference type="Pfam" id="PF13231">
    <property type="entry name" value="PMT_2"/>
    <property type="match status" value="1"/>
</dbReference>
<protein>
    <recommendedName>
        <fullName evidence="9">Glycosyltransferase RgtA/B/C/D-like domain-containing protein</fullName>
    </recommendedName>
</protein>
<evidence type="ECO:0000313" key="11">
    <source>
        <dbReference type="Proteomes" id="UP001321526"/>
    </source>
</evidence>
<feature type="transmembrane region" description="Helical" evidence="8">
    <location>
        <begin position="220"/>
        <end position="241"/>
    </location>
</feature>
<reference evidence="10 11" key="1">
    <citation type="submission" date="2019-01" db="EMBL/GenBank/DDBJ databases">
        <title>Genome sequence of Salinicola endophyticus REST5.</title>
        <authorList>
            <person name="Nascimento F.X."/>
        </authorList>
    </citation>
    <scope>NUCLEOTIDE SEQUENCE [LARGE SCALE GENOMIC DNA]</scope>
    <source>
        <strain evidence="10 11">REST5</strain>
    </source>
</reference>
<keyword evidence="5 8" id="KW-0812">Transmembrane</keyword>
<keyword evidence="11" id="KW-1185">Reference proteome</keyword>
<keyword evidence="4" id="KW-0808">Transferase</keyword>
<dbReference type="EMBL" id="CP035631">
    <property type="protein sequence ID" value="WFF42629.1"/>
    <property type="molecule type" value="Genomic_DNA"/>
</dbReference>
<keyword evidence="6 8" id="KW-1133">Transmembrane helix</keyword>
<keyword evidence="7 8" id="KW-0472">Membrane</keyword>
<dbReference type="InterPro" id="IPR050297">
    <property type="entry name" value="LipidA_mod_glycosyltrf_83"/>
</dbReference>
<proteinExistence type="predicted"/>
<feature type="transmembrane region" description="Helical" evidence="8">
    <location>
        <begin position="269"/>
        <end position="286"/>
    </location>
</feature>
<feature type="transmembrane region" description="Helical" evidence="8">
    <location>
        <begin position="147"/>
        <end position="167"/>
    </location>
</feature>
<dbReference type="PANTHER" id="PTHR33908">
    <property type="entry name" value="MANNOSYLTRANSFERASE YKCB-RELATED"/>
    <property type="match status" value="1"/>
</dbReference>
<feature type="transmembrane region" description="Helical" evidence="8">
    <location>
        <begin position="80"/>
        <end position="99"/>
    </location>
</feature>
<feature type="transmembrane region" description="Helical" evidence="8">
    <location>
        <begin position="298"/>
        <end position="316"/>
    </location>
</feature>
<evidence type="ECO:0000256" key="3">
    <source>
        <dbReference type="ARBA" id="ARBA00022676"/>
    </source>
</evidence>
<sequence>MSGLLHMHRFPLPRWLMAPPRGDMLVIALLWLLTVTSALSRSFLPIDETRYVSVAWEMWHTHSFWVPHMNGETYADKPPLLFWLIHAGWAIFGVTEWWPKLIGPLASLLALGQLYRIARQLGYAQTSASLAPLALMAMLMWNLYSGALMFDILLTACLLGALSPLVSDHFTLRKALVSGIWLGLALLAKGPAVFVTLLPIVASIPWWRLAPLGGAGWRRLALSLLIGSALLASWALSAAWLGGRDYAQDLLWGQSVNRLQNSMAHARPFWWYFPLLPLLTFPWLLWRPAWPLRPRQSRQRLFWIWMITPFAIFCFISGKQIHYLMPMLPALALLIMDRLASSPTAPNTVVRTRLPSLAIAVLGIVGCGLSLFGKGAVGPDNLSTTGAVALVLLAVGIWRQRWPDGASAARGLAVGTAIAIFVATQWMMGPFWSRYDVRAPGELLGTLESRQLPVAYNGGGYQATFQFAGRLTRPLMTLDNAAEALCRYRLAYPDGWLVTRHRDIDQLTVDEGAVHHFDYRSGQLDILPISAIRPEAFDPDCVAPADRAEKKHPMD</sequence>
<evidence type="ECO:0000256" key="5">
    <source>
        <dbReference type="ARBA" id="ARBA00022692"/>
    </source>
</evidence>
<feature type="transmembrane region" description="Helical" evidence="8">
    <location>
        <begin position="408"/>
        <end position="428"/>
    </location>
</feature>
<evidence type="ECO:0000256" key="7">
    <source>
        <dbReference type="ARBA" id="ARBA00023136"/>
    </source>
</evidence>
<organism evidence="10 11">
    <name type="scientific">Salinicola endophyticus</name>
    <dbReference type="NCBI Taxonomy" id="1949083"/>
    <lineage>
        <taxon>Bacteria</taxon>
        <taxon>Pseudomonadati</taxon>
        <taxon>Pseudomonadota</taxon>
        <taxon>Gammaproteobacteria</taxon>
        <taxon>Oceanospirillales</taxon>
        <taxon>Halomonadaceae</taxon>
        <taxon>Salinicola</taxon>
    </lineage>
</organism>
<feature type="transmembrane region" description="Helical" evidence="8">
    <location>
        <begin position="353"/>
        <end position="372"/>
    </location>
</feature>
<feature type="transmembrane region" description="Helical" evidence="8">
    <location>
        <begin position="179"/>
        <end position="200"/>
    </location>
</feature>
<dbReference type="InterPro" id="IPR038731">
    <property type="entry name" value="RgtA/B/C-like"/>
</dbReference>
<dbReference type="Proteomes" id="UP001321526">
    <property type="component" value="Chromosome"/>
</dbReference>
<feature type="transmembrane region" description="Helical" evidence="8">
    <location>
        <begin position="384"/>
        <end position="402"/>
    </location>
</feature>
<evidence type="ECO:0000256" key="8">
    <source>
        <dbReference type="SAM" id="Phobius"/>
    </source>
</evidence>